<feature type="coiled-coil region" evidence="1">
    <location>
        <begin position="238"/>
        <end position="265"/>
    </location>
</feature>
<evidence type="ECO:0000313" key="4">
    <source>
        <dbReference type="Proteomes" id="UP000807342"/>
    </source>
</evidence>
<feature type="non-terminal residue" evidence="3">
    <location>
        <position position="1"/>
    </location>
</feature>
<dbReference type="SUPFAM" id="SSF52540">
    <property type="entry name" value="P-loop containing nucleoside triphosphate hydrolases"/>
    <property type="match status" value="1"/>
</dbReference>
<feature type="non-terminal residue" evidence="3">
    <location>
        <position position="267"/>
    </location>
</feature>
<dbReference type="Pfam" id="PF01926">
    <property type="entry name" value="MMR_HSR1"/>
    <property type="match status" value="1"/>
</dbReference>
<keyword evidence="4" id="KW-1185">Reference proteome</keyword>
<comment type="caution">
    <text evidence="3">The sequence shown here is derived from an EMBL/GenBank/DDBJ whole genome shotgun (WGS) entry which is preliminary data.</text>
</comment>
<sequence>LVGPTGTGKSTFVQTATGLEEAGVNTGLDPGTSSVAAVRATRSDGVRVVLVDTPGFLTDAYPSDQDVLNIVEGWFQVGNDRQDRLKVSGIIYLRRISDDDMKGRNYPPQDNTTLFSRLCGENVFGRIILATWPEHIDEETYKRKEEELQKIYWGEMMRRGSPMCRLENTFFSSWGILDVIVGRLTSRWIGIRKELADLKDSLPTTEAGHQFHDALESIKRQQNDLLHQIPEGPETQVQPALLNELDELQKRRDKITRDMQRLNSLSG</sequence>
<dbReference type="Proteomes" id="UP000807342">
    <property type="component" value="Unassembled WGS sequence"/>
</dbReference>
<dbReference type="AlphaFoldDB" id="A0A9P6C0U3"/>
<evidence type="ECO:0000256" key="1">
    <source>
        <dbReference type="SAM" id="Coils"/>
    </source>
</evidence>
<organism evidence="3 4">
    <name type="scientific">Macrolepiota fuliginosa MF-IS2</name>
    <dbReference type="NCBI Taxonomy" id="1400762"/>
    <lineage>
        <taxon>Eukaryota</taxon>
        <taxon>Fungi</taxon>
        <taxon>Dikarya</taxon>
        <taxon>Basidiomycota</taxon>
        <taxon>Agaricomycotina</taxon>
        <taxon>Agaricomycetes</taxon>
        <taxon>Agaricomycetidae</taxon>
        <taxon>Agaricales</taxon>
        <taxon>Agaricineae</taxon>
        <taxon>Agaricaceae</taxon>
        <taxon>Macrolepiota</taxon>
    </lineage>
</organism>
<accession>A0A9P6C0U3</accession>
<dbReference type="GO" id="GO:0005525">
    <property type="term" value="F:GTP binding"/>
    <property type="evidence" value="ECO:0007669"/>
    <property type="project" value="InterPro"/>
</dbReference>
<keyword evidence="1" id="KW-0175">Coiled coil</keyword>
<evidence type="ECO:0000313" key="3">
    <source>
        <dbReference type="EMBL" id="KAF9444728.1"/>
    </source>
</evidence>
<gene>
    <name evidence="3" type="ORF">P691DRAFT_643792</name>
</gene>
<proteinExistence type="predicted"/>
<protein>
    <recommendedName>
        <fullName evidence="2">G domain-containing protein</fullName>
    </recommendedName>
</protein>
<dbReference type="CDD" id="cd00882">
    <property type="entry name" value="Ras_like_GTPase"/>
    <property type="match status" value="1"/>
</dbReference>
<name>A0A9P6C0U3_9AGAR</name>
<dbReference type="Gene3D" id="3.40.50.300">
    <property type="entry name" value="P-loop containing nucleotide triphosphate hydrolases"/>
    <property type="match status" value="1"/>
</dbReference>
<dbReference type="EMBL" id="MU151352">
    <property type="protein sequence ID" value="KAF9444728.1"/>
    <property type="molecule type" value="Genomic_DNA"/>
</dbReference>
<evidence type="ECO:0000259" key="2">
    <source>
        <dbReference type="Pfam" id="PF01926"/>
    </source>
</evidence>
<dbReference type="OrthoDB" id="8954335at2759"/>
<dbReference type="InterPro" id="IPR006073">
    <property type="entry name" value="GTP-bd"/>
</dbReference>
<reference evidence="3" key="1">
    <citation type="submission" date="2020-11" db="EMBL/GenBank/DDBJ databases">
        <authorList>
            <consortium name="DOE Joint Genome Institute"/>
            <person name="Ahrendt S."/>
            <person name="Riley R."/>
            <person name="Andreopoulos W."/>
            <person name="Labutti K."/>
            <person name="Pangilinan J."/>
            <person name="Ruiz-Duenas F.J."/>
            <person name="Barrasa J.M."/>
            <person name="Sanchez-Garcia M."/>
            <person name="Camarero S."/>
            <person name="Miyauchi S."/>
            <person name="Serrano A."/>
            <person name="Linde D."/>
            <person name="Babiker R."/>
            <person name="Drula E."/>
            <person name="Ayuso-Fernandez I."/>
            <person name="Pacheco R."/>
            <person name="Padilla G."/>
            <person name="Ferreira P."/>
            <person name="Barriuso J."/>
            <person name="Kellner H."/>
            <person name="Castanera R."/>
            <person name="Alfaro M."/>
            <person name="Ramirez L."/>
            <person name="Pisabarro A.G."/>
            <person name="Kuo A."/>
            <person name="Tritt A."/>
            <person name="Lipzen A."/>
            <person name="He G."/>
            <person name="Yan M."/>
            <person name="Ng V."/>
            <person name="Cullen D."/>
            <person name="Martin F."/>
            <person name="Rosso M.-N."/>
            <person name="Henrissat B."/>
            <person name="Hibbett D."/>
            <person name="Martinez A.T."/>
            <person name="Grigoriev I.V."/>
        </authorList>
    </citation>
    <scope>NUCLEOTIDE SEQUENCE</scope>
    <source>
        <strain evidence="3">MF-IS2</strain>
    </source>
</reference>
<feature type="domain" description="G" evidence="2">
    <location>
        <begin position="1"/>
        <end position="84"/>
    </location>
</feature>
<dbReference type="InterPro" id="IPR027417">
    <property type="entry name" value="P-loop_NTPase"/>
</dbReference>